<reference evidence="10" key="1">
    <citation type="submission" date="2015-10" db="EMBL/GenBank/DDBJ databases">
        <title>Complete Genome Sequence of Aeromonas schubertii strain WL1483.</title>
        <authorList>
            <person name="Liu L."/>
        </authorList>
    </citation>
    <scope>NUCLEOTIDE SEQUENCE [LARGE SCALE GENOMIC DNA]</scope>
    <source>
        <strain evidence="10">WL1483</strain>
    </source>
</reference>
<dbReference type="RefSeq" id="WP_060587104.1">
    <property type="nucleotide sequence ID" value="NZ_CP013067.1"/>
</dbReference>
<keyword evidence="3 6" id="KW-0378">Hydrolase</keyword>
<dbReference type="GO" id="GO:0004222">
    <property type="term" value="F:metalloendopeptidase activity"/>
    <property type="evidence" value="ECO:0007669"/>
    <property type="project" value="InterPro"/>
</dbReference>
<organism evidence="9 10">
    <name type="scientific">Aeromonas schubertii</name>
    <dbReference type="NCBI Taxonomy" id="652"/>
    <lineage>
        <taxon>Bacteria</taxon>
        <taxon>Pseudomonadati</taxon>
        <taxon>Pseudomonadota</taxon>
        <taxon>Gammaproteobacteria</taxon>
        <taxon>Aeromonadales</taxon>
        <taxon>Aeromonadaceae</taxon>
        <taxon>Aeromonas</taxon>
    </lineage>
</organism>
<evidence type="ECO:0000259" key="7">
    <source>
        <dbReference type="Pfam" id="PF01435"/>
    </source>
</evidence>
<dbReference type="KEGG" id="asr:WL1483_271"/>
<dbReference type="InterPro" id="IPR051156">
    <property type="entry name" value="Mito/Outer_Membr_Metalloprot"/>
</dbReference>
<gene>
    <name evidence="9" type="ORF">WL1483_271</name>
</gene>
<dbReference type="AlphaFoldDB" id="A0A0S2SDB1"/>
<keyword evidence="5 6" id="KW-0482">Metalloprotease</keyword>
<keyword evidence="2" id="KW-0479">Metal-binding</keyword>
<dbReference type="PANTHER" id="PTHR22726">
    <property type="entry name" value="METALLOENDOPEPTIDASE OMA1"/>
    <property type="match status" value="1"/>
</dbReference>
<dbReference type="GO" id="GO:0016020">
    <property type="term" value="C:membrane"/>
    <property type="evidence" value="ECO:0007669"/>
    <property type="project" value="TreeGrafter"/>
</dbReference>
<evidence type="ECO:0000256" key="2">
    <source>
        <dbReference type="ARBA" id="ARBA00022723"/>
    </source>
</evidence>
<proteinExistence type="inferred from homology"/>
<feature type="domain" description="Peptidase M48" evidence="7">
    <location>
        <begin position="155"/>
        <end position="324"/>
    </location>
</feature>
<keyword evidence="1 6" id="KW-0645">Protease</keyword>
<dbReference type="InterPro" id="IPR055518">
    <property type="entry name" value="DUF7092"/>
</dbReference>
<protein>
    <submittedName>
        <fullName evidence="9">Uncharacterized protein</fullName>
    </submittedName>
</protein>
<evidence type="ECO:0000256" key="1">
    <source>
        <dbReference type="ARBA" id="ARBA00022670"/>
    </source>
</evidence>
<sequence length="328" mass="35896">MEIPGHLLPPGESVRHPARLRVEGDGTLQVDSFAYCYRGHLDEVVVGEALGSVPRTLTDPHGWCFVPRDGALMARLLEAHHGRGRLARWEQRGSLLALTLVVVVLLGFKLLALPSVSGALVRLLPSSLMSEVGERGYQALLKSHQLQPSRLHKTQQAQLQARFEALSATLALPRPAPRLTFHHMNEPIAFILPDGRLVMSDAMVKRVDNEAEMEALWLHELGHHHYRHGMTRLVSAGLWGVIATLVVGDVSGAADSLASLSWVLMDLGYSRDLERAADGYAIRQLVARHGSSEALATLLRRLDKEQGARWLSTHPSMAERIAAAGAAP</sequence>
<feature type="domain" description="DUF7092" evidence="8">
    <location>
        <begin position="3"/>
        <end position="80"/>
    </location>
</feature>
<dbReference type="Proteomes" id="UP000058114">
    <property type="component" value="Chromosome"/>
</dbReference>
<evidence type="ECO:0000259" key="8">
    <source>
        <dbReference type="Pfam" id="PF23368"/>
    </source>
</evidence>
<dbReference type="PATRIC" id="fig|652.5.peg.3192"/>
<dbReference type="GO" id="GO:0051603">
    <property type="term" value="P:proteolysis involved in protein catabolic process"/>
    <property type="evidence" value="ECO:0007669"/>
    <property type="project" value="TreeGrafter"/>
</dbReference>
<accession>A0A0S2SDB1</accession>
<evidence type="ECO:0000256" key="4">
    <source>
        <dbReference type="ARBA" id="ARBA00022833"/>
    </source>
</evidence>
<evidence type="ECO:0000256" key="5">
    <source>
        <dbReference type="ARBA" id="ARBA00023049"/>
    </source>
</evidence>
<dbReference type="Pfam" id="PF23368">
    <property type="entry name" value="DUF7092"/>
    <property type="match status" value="1"/>
</dbReference>
<dbReference type="PANTHER" id="PTHR22726:SF24">
    <property type="entry name" value="M48 FAMILY METALLOPEPTIDASE"/>
    <property type="match status" value="1"/>
</dbReference>
<dbReference type="Pfam" id="PF01435">
    <property type="entry name" value="Peptidase_M48"/>
    <property type="match status" value="1"/>
</dbReference>
<comment type="similarity">
    <text evidence="6">Belongs to the peptidase M48 family.</text>
</comment>
<evidence type="ECO:0000313" key="10">
    <source>
        <dbReference type="Proteomes" id="UP000058114"/>
    </source>
</evidence>
<dbReference type="GO" id="GO:0046872">
    <property type="term" value="F:metal ion binding"/>
    <property type="evidence" value="ECO:0007669"/>
    <property type="project" value="UniProtKB-KW"/>
</dbReference>
<dbReference type="Gene3D" id="3.30.2010.10">
    <property type="entry name" value="Metalloproteases ('zincins'), catalytic domain"/>
    <property type="match status" value="1"/>
</dbReference>
<reference evidence="9 10" key="2">
    <citation type="journal article" date="2016" name="Genome Announc.">
        <title>Complete Genome Sequence of the Highly Virulent Aeromonas schubertii Strain WL1483, Isolated from Diseased Snakehead Fish (Channa argus) in China.</title>
        <authorList>
            <person name="Liu L."/>
            <person name="Li N."/>
            <person name="Zhang D."/>
            <person name="Fu X."/>
            <person name="Shi C."/>
            <person name="Lin Q."/>
            <person name="Hao G."/>
        </authorList>
    </citation>
    <scope>NUCLEOTIDE SEQUENCE [LARGE SCALE GENOMIC DNA]</scope>
    <source>
        <strain evidence="9 10">WL1483</strain>
    </source>
</reference>
<keyword evidence="4 6" id="KW-0862">Zinc</keyword>
<dbReference type="EMBL" id="CP013067">
    <property type="protein sequence ID" value="ALP39690.1"/>
    <property type="molecule type" value="Genomic_DNA"/>
</dbReference>
<comment type="cofactor">
    <cofactor evidence="6">
        <name>Zn(2+)</name>
        <dbReference type="ChEBI" id="CHEBI:29105"/>
    </cofactor>
    <text evidence="6">Binds 1 zinc ion per subunit.</text>
</comment>
<evidence type="ECO:0000256" key="6">
    <source>
        <dbReference type="RuleBase" id="RU003983"/>
    </source>
</evidence>
<dbReference type="CDD" id="cd07332">
    <property type="entry name" value="M48C_Oma1_like"/>
    <property type="match status" value="1"/>
</dbReference>
<evidence type="ECO:0000313" key="9">
    <source>
        <dbReference type="EMBL" id="ALP39690.1"/>
    </source>
</evidence>
<name>A0A0S2SDB1_9GAMM</name>
<dbReference type="InterPro" id="IPR001915">
    <property type="entry name" value="Peptidase_M48"/>
</dbReference>
<evidence type="ECO:0000256" key="3">
    <source>
        <dbReference type="ARBA" id="ARBA00022801"/>
    </source>
</evidence>